<comment type="caution">
    <text evidence="5">The sequence shown here is derived from an EMBL/GenBank/DDBJ whole genome shotgun (WGS) entry which is preliminary data.</text>
</comment>
<dbReference type="STRING" id="2074.BG845_02302"/>
<dbReference type="GO" id="GO:0005576">
    <property type="term" value="C:extracellular region"/>
    <property type="evidence" value="ECO:0007669"/>
    <property type="project" value="TreeGrafter"/>
</dbReference>
<evidence type="ECO:0000313" key="5">
    <source>
        <dbReference type="EMBL" id="OSY40960.1"/>
    </source>
</evidence>
<dbReference type="InterPro" id="IPR003399">
    <property type="entry name" value="Mce/MlaD"/>
</dbReference>
<evidence type="ECO:0000259" key="3">
    <source>
        <dbReference type="Pfam" id="PF02470"/>
    </source>
</evidence>
<dbReference type="OrthoDB" id="4516955at2"/>
<protein>
    <submittedName>
        <fullName evidence="5">Mce related protein</fullName>
    </submittedName>
</protein>
<dbReference type="RefSeq" id="WP_085912580.1">
    <property type="nucleotide sequence ID" value="NZ_AP018920.1"/>
</dbReference>
<feature type="domain" description="Mce/MlaD" evidence="3">
    <location>
        <begin position="36"/>
        <end position="111"/>
    </location>
</feature>
<dbReference type="PANTHER" id="PTHR33371">
    <property type="entry name" value="INTERMEMBRANE PHOSPHOLIPID TRANSPORT SYSTEM BINDING PROTEIN MLAD-RELATED"/>
    <property type="match status" value="1"/>
</dbReference>
<evidence type="ECO:0000256" key="1">
    <source>
        <dbReference type="SAM" id="MobiDB-lite"/>
    </source>
</evidence>
<name>A0A1Y2N0K3_PSEAH</name>
<gene>
    <name evidence="5" type="ORF">BG845_02302</name>
</gene>
<dbReference type="NCBIfam" id="TIGR00996">
    <property type="entry name" value="Mtu_fam_mce"/>
    <property type="match status" value="1"/>
</dbReference>
<accession>A0A1Y2N0K3</accession>
<keyword evidence="6" id="KW-1185">Reference proteome</keyword>
<dbReference type="InterPro" id="IPR005693">
    <property type="entry name" value="Mce"/>
</dbReference>
<dbReference type="Pfam" id="PF02470">
    <property type="entry name" value="MlaD"/>
    <property type="match status" value="1"/>
</dbReference>
<keyword evidence="2" id="KW-0472">Membrane</keyword>
<dbReference type="InterPro" id="IPR052336">
    <property type="entry name" value="MlaD_Phospholipid_Transporter"/>
</dbReference>
<dbReference type="Pfam" id="PF11887">
    <property type="entry name" value="Mce4_CUP1"/>
    <property type="match status" value="1"/>
</dbReference>
<keyword evidence="2" id="KW-0812">Transmembrane</keyword>
<dbReference type="EMBL" id="MIGB01000010">
    <property type="protein sequence ID" value="OSY40960.1"/>
    <property type="molecule type" value="Genomic_DNA"/>
</dbReference>
<evidence type="ECO:0000313" key="6">
    <source>
        <dbReference type="Proteomes" id="UP000194360"/>
    </source>
</evidence>
<feature type="compositionally biased region" description="Pro residues" evidence="1">
    <location>
        <begin position="409"/>
        <end position="431"/>
    </location>
</feature>
<organism evidence="5 6">
    <name type="scientific">Pseudonocardia autotrophica</name>
    <name type="common">Amycolata autotrophica</name>
    <name type="synonym">Nocardia autotrophica</name>
    <dbReference type="NCBI Taxonomy" id="2074"/>
    <lineage>
        <taxon>Bacteria</taxon>
        <taxon>Bacillati</taxon>
        <taxon>Actinomycetota</taxon>
        <taxon>Actinomycetes</taxon>
        <taxon>Pseudonocardiales</taxon>
        <taxon>Pseudonocardiaceae</taxon>
        <taxon>Pseudonocardia</taxon>
    </lineage>
</organism>
<dbReference type="AlphaFoldDB" id="A0A1Y2N0K3"/>
<dbReference type="InterPro" id="IPR024516">
    <property type="entry name" value="Mce_C"/>
</dbReference>
<evidence type="ECO:0000256" key="2">
    <source>
        <dbReference type="SAM" id="Phobius"/>
    </source>
</evidence>
<dbReference type="Proteomes" id="UP000194360">
    <property type="component" value="Unassembled WGS sequence"/>
</dbReference>
<dbReference type="PANTHER" id="PTHR33371:SF4">
    <property type="entry name" value="INTERMEMBRANE PHOSPHOLIPID TRANSPORT SYSTEM BINDING PROTEIN MLAD"/>
    <property type="match status" value="1"/>
</dbReference>
<feature type="compositionally biased region" description="Gly residues" evidence="1">
    <location>
        <begin position="453"/>
        <end position="463"/>
    </location>
</feature>
<sequence>MGGWANDRRAIQLGALVAVVAVLAATAVWMITSGGGRPVTAYFTNAAALFEDNDVRVLGVPVGKIDRITPEGDRVRVDMTITDDDVRLPADVRAAVISPSLVTGRYVQLTPVWTGGPEWDGSPIPLERTAFPLGVDDLTRTATELSRALGPQGANADGSLNDVLDVAAQNLDGNGRALNDTIRNLGGLSATLSGSSDDLFGTVTELQKFVATLRENDPGVRELNERLADVTGFLAGQRGELGGALQELSFALGEVSGFVEDNRGALRSNVDRLANVTQEVVDHQRALAEIADSAPAALGNLANIYNGSSETLDTRANINELAYPAPVIVCELLRRTGATIPGDLLEPVTGLCGDLAPILDGIVPLPSPQEIITQLQQGGPAGNAAVPQLLPGSPLSLTDPGSQLRDPGTAPPPEPGPAPDAAPTPSTPATPAPSSGRQATPTPVPEQQERRGGLLGGLFGGGS</sequence>
<feature type="transmembrane region" description="Helical" evidence="2">
    <location>
        <begin position="12"/>
        <end position="31"/>
    </location>
</feature>
<feature type="domain" description="Mammalian cell entry C-terminal" evidence="4">
    <location>
        <begin position="120"/>
        <end position="306"/>
    </location>
</feature>
<reference evidence="5 6" key="1">
    <citation type="submission" date="2016-09" db="EMBL/GenBank/DDBJ databases">
        <title>Pseudonocardia autotrophica DSM535, a candidate organism with high potential of specific P450 cytochromes.</title>
        <authorList>
            <person name="Grumaz C."/>
            <person name="Vainshtein Y."/>
            <person name="Kirstahler P."/>
            <person name="Sohn K."/>
        </authorList>
    </citation>
    <scope>NUCLEOTIDE SEQUENCE [LARGE SCALE GENOMIC DNA]</scope>
    <source>
        <strain evidence="5 6">DSM 535</strain>
    </source>
</reference>
<feature type="region of interest" description="Disordered" evidence="1">
    <location>
        <begin position="377"/>
        <end position="463"/>
    </location>
</feature>
<proteinExistence type="predicted"/>
<evidence type="ECO:0000259" key="4">
    <source>
        <dbReference type="Pfam" id="PF11887"/>
    </source>
</evidence>
<keyword evidence="2" id="KW-1133">Transmembrane helix</keyword>